<comment type="caution">
    <text evidence="1">The sequence shown here is derived from an EMBL/GenBank/DDBJ whole genome shotgun (WGS) entry which is preliminary data.</text>
</comment>
<accession>A0A2P7MZJ7</accession>
<dbReference type="OrthoDB" id="452374at2"/>
<protein>
    <submittedName>
        <fullName evidence="1">Uncharacterized protein</fullName>
    </submittedName>
</protein>
<evidence type="ECO:0000313" key="1">
    <source>
        <dbReference type="EMBL" id="PSJ06634.1"/>
    </source>
</evidence>
<dbReference type="AlphaFoldDB" id="A0A2P7MZJ7"/>
<keyword evidence="2" id="KW-1185">Reference proteome</keyword>
<dbReference type="RefSeq" id="WP_106502141.1">
    <property type="nucleotide sequence ID" value="NZ_PXXO01000003.1"/>
</dbReference>
<name>A0A2P7MZJ7_9CYAN</name>
<evidence type="ECO:0000313" key="2">
    <source>
        <dbReference type="Proteomes" id="UP000243002"/>
    </source>
</evidence>
<proteinExistence type="predicted"/>
<organism evidence="1 2">
    <name type="scientific">Cyanobium usitatum str. Tous</name>
    <dbReference type="NCBI Taxonomy" id="2116684"/>
    <lineage>
        <taxon>Bacteria</taxon>
        <taxon>Bacillati</taxon>
        <taxon>Cyanobacteriota</taxon>
        <taxon>Cyanophyceae</taxon>
        <taxon>Synechococcales</taxon>
        <taxon>Prochlorococcaceae</taxon>
        <taxon>Cyanobium</taxon>
    </lineage>
</organism>
<sequence length="64" mass="7358">MEIVAIGLSVRTLKEFVQLYKLLEQFENNPDRILSLVEGLPADAADYTFSAPALKEREYRLDTR</sequence>
<gene>
    <name evidence="1" type="ORF">C7K55_04095</name>
</gene>
<dbReference type="EMBL" id="PXXO01000003">
    <property type="protein sequence ID" value="PSJ06634.1"/>
    <property type="molecule type" value="Genomic_DNA"/>
</dbReference>
<reference evidence="1 2" key="1">
    <citation type="journal article" date="2018" name="Environ. Microbiol.">
        <title>Ecological and genomic features of two widespread freshwater picocyanobacteria.</title>
        <authorList>
            <person name="Cabello-Yeves P.J."/>
            <person name="Picazo A."/>
            <person name="Camacho A."/>
            <person name="Callieri C."/>
            <person name="Rosselli R."/>
            <person name="Roda-Garcia J.J."/>
            <person name="Coutinho F.H."/>
            <person name="Rodriguez-Valera F."/>
        </authorList>
    </citation>
    <scope>NUCLEOTIDE SEQUENCE [LARGE SCALE GENOMIC DNA]</scope>
    <source>
        <strain evidence="1 2">Tous</strain>
    </source>
</reference>
<dbReference type="Proteomes" id="UP000243002">
    <property type="component" value="Unassembled WGS sequence"/>
</dbReference>